<feature type="compositionally biased region" description="Basic and acidic residues" evidence="2">
    <location>
        <begin position="11"/>
        <end position="31"/>
    </location>
</feature>
<evidence type="ECO:0000256" key="2">
    <source>
        <dbReference type="SAM" id="MobiDB-lite"/>
    </source>
</evidence>
<accession>A0AAV0FAE8</accession>
<evidence type="ECO:0000313" key="5">
    <source>
        <dbReference type="Proteomes" id="UP001152523"/>
    </source>
</evidence>
<evidence type="ECO:0000313" key="4">
    <source>
        <dbReference type="EMBL" id="CAH9132384.1"/>
    </source>
</evidence>
<evidence type="ECO:0000256" key="1">
    <source>
        <dbReference type="ARBA" id="ARBA00008690"/>
    </source>
</evidence>
<dbReference type="PANTHER" id="PTHR33155">
    <property type="entry name" value="FANTASTIC FOUR-LIKE PROTEIN (DUF3049)"/>
    <property type="match status" value="1"/>
</dbReference>
<name>A0AAV0FAE8_9ASTE</name>
<reference evidence="4" key="1">
    <citation type="submission" date="2022-07" db="EMBL/GenBank/DDBJ databases">
        <authorList>
            <person name="Macas J."/>
            <person name="Novak P."/>
            <person name="Neumann P."/>
        </authorList>
    </citation>
    <scope>NUCLEOTIDE SEQUENCE</scope>
</reference>
<dbReference type="AlphaFoldDB" id="A0AAV0FAE8"/>
<evidence type="ECO:0000259" key="3">
    <source>
        <dbReference type="Pfam" id="PF11250"/>
    </source>
</evidence>
<dbReference type="Pfam" id="PF11250">
    <property type="entry name" value="FAF"/>
    <property type="match status" value="1"/>
</dbReference>
<feature type="region of interest" description="Disordered" evidence="2">
    <location>
        <begin position="133"/>
        <end position="180"/>
    </location>
</feature>
<proteinExistence type="inferred from homology"/>
<dbReference type="PANTHER" id="PTHR33155:SF8">
    <property type="entry name" value="PROTEIN FANTASTIC FOUR 1"/>
    <property type="match status" value="1"/>
</dbReference>
<feature type="region of interest" description="Disordered" evidence="2">
    <location>
        <begin position="1"/>
        <end position="102"/>
    </location>
</feature>
<dbReference type="InterPro" id="IPR046431">
    <property type="entry name" value="FAF_dom"/>
</dbReference>
<dbReference type="EMBL" id="CAMAPF010000969">
    <property type="protein sequence ID" value="CAH9132384.1"/>
    <property type="molecule type" value="Genomic_DNA"/>
</dbReference>
<organism evidence="4 5">
    <name type="scientific">Cuscuta epithymum</name>
    <dbReference type="NCBI Taxonomy" id="186058"/>
    <lineage>
        <taxon>Eukaryota</taxon>
        <taxon>Viridiplantae</taxon>
        <taxon>Streptophyta</taxon>
        <taxon>Embryophyta</taxon>
        <taxon>Tracheophyta</taxon>
        <taxon>Spermatophyta</taxon>
        <taxon>Magnoliopsida</taxon>
        <taxon>eudicotyledons</taxon>
        <taxon>Gunneridae</taxon>
        <taxon>Pentapetalae</taxon>
        <taxon>asterids</taxon>
        <taxon>lamiids</taxon>
        <taxon>Solanales</taxon>
        <taxon>Convolvulaceae</taxon>
        <taxon>Cuscuteae</taxon>
        <taxon>Cuscuta</taxon>
        <taxon>Cuscuta subgen. Cuscuta</taxon>
    </lineage>
</organism>
<feature type="domain" description="FAF" evidence="3">
    <location>
        <begin position="157"/>
        <end position="216"/>
    </location>
</feature>
<dbReference type="Proteomes" id="UP001152523">
    <property type="component" value="Unassembled WGS sequence"/>
</dbReference>
<protein>
    <recommendedName>
        <fullName evidence="3">FAF domain-containing protein</fullName>
    </recommendedName>
</protein>
<feature type="compositionally biased region" description="Low complexity" evidence="2">
    <location>
        <begin position="40"/>
        <end position="58"/>
    </location>
</feature>
<keyword evidence="5" id="KW-1185">Reference proteome</keyword>
<dbReference type="InterPro" id="IPR021410">
    <property type="entry name" value="FAF"/>
</dbReference>
<gene>
    <name evidence="4" type="ORF">CEPIT_LOCUS32142</name>
</gene>
<sequence length="218" mass="23300">MMVKSVSGGHCDSDDHKKPPHLSQHDRKPCTDDGDDVPAGDDGVSETGRSGTSEGGWSFLVEELANKNARPQQGAAEAGAERVQLLPPLPPRRRKSRSLSALSTKSLEMCTEGLGCETGFDMTRSIEELIGKPPPAASEPSPTKPAGMISGDKIKARFPPPLTSTTKGRAGLGGDGVKMMRPRREGGRLVLTAVSVTRPDFFFLSTRSDGRLMLSFKQ</sequence>
<comment type="similarity">
    <text evidence="1">Belongs to the fantastic four family.</text>
</comment>
<comment type="caution">
    <text evidence="4">The sequence shown here is derived from an EMBL/GenBank/DDBJ whole genome shotgun (WGS) entry which is preliminary data.</text>
</comment>